<dbReference type="InterPro" id="IPR029063">
    <property type="entry name" value="SAM-dependent_MTases_sf"/>
</dbReference>
<dbReference type="Pfam" id="PF06080">
    <property type="entry name" value="DUF938"/>
    <property type="match status" value="1"/>
</dbReference>
<name>A0A370DP08_9GAMM</name>
<keyword evidence="1" id="KW-0489">Methyltransferase</keyword>
<comment type="caution">
    <text evidence="1">The sequence shown here is derived from an EMBL/GenBank/DDBJ whole genome shotgun (WGS) entry which is preliminary data.</text>
</comment>
<proteinExistence type="predicted"/>
<keyword evidence="1" id="KW-0808">Transferase</keyword>
<evidence type="ECO:0000313" key="1">
    <source>
        <dbReference type="EMBL" id="RDH86660.1"/>
    </source>
</evidence>
<dbReference type="EMBL" id="QFXE01000008">
    <property type="protein sequence ID" value="RDH86660.1"/>
    <property type="molecule type" value="Genomic_DNA"/>
</dbReference>
<dbReference type="GO" id="GO:0032259">
    <property type="term" value="P:methylation"/>
    <property type="evidence" value="ECO:0007669"/>
    <property type="project" value="UniProtKB-KW"/>
</dbReference>
<dbReference type="InterPro" id="IPR010342">
    <property type="entry name" value="DUF938"/>
</dbReference>
<protein>
    <submittedName>
        <fullName evidence="1">Methylase</fullName>
    </submittedName>
</protein>
<sequence length="199" mass="22306">MKPYAESCDQNRDPILAVIEPLFANSLNVLEIGSGTGQHAVFFARKMPHLTWHTSDQATHHEGIHHWLDEAGLPNTRRPLLLNVCQPAWPSLQIDAVFSANTAHIMHWHEVEALFSGVAELLPENGLFALYGPFNYNGSYSSKSNASFDDWLKARDPQSGIRDFEALENLAHKGGMVLLNDYEMPANNRILCWIKSENG</sequence>
<dbReference type="PANTHER" id="PTHR20974">
    <property type="entry name" value="UPF0585 PROTEIN CG18661"/>
    <property type="match status" value="1"/>
</dbReference>
<evidence type="ECO:0000313" key="2">
    <source>
        <dbReference type="Proteomes" id="UP000254771"/>
    </source>
</evidence>
<dbReference type="AlphaFoldDB" id="A0A370DP08"/>
<dbReference type="GO" id="GO:0008168">
    <property type="term" value="F:methyltransferase activity"/>
    <property type="evidence" value="ECO:0007669"/>
    <property type="project" value="UniProtKB-KW"/>
</dbReference>
<dbReference type="PANTHER" id="PTHR20974:SF0">
    <property type="entry name" value="UPF0585 PROTEIN CG18661"/>
    <property type="match status" value="1"/>
</dbReference>
<dbReference type="Gene3D" id="3.40.50.150">
    <property type="entry name" value="Vaccinia Virus protein VP39"/>
    <property type="match status" value="1"/>
</dbReference>
<reference evidence="1 2" key="1">
    <citation type="journal article" date="2018" name="ISME J.">
        <title>Endosymbiont genomes yield clues of tubeworm success.</title>
        <authorList>
            <person name="Li Y."/>
            <person name="Liles M.R."/>
            <person name="Halanych K.M."/>
        </authorList>
    </citation>
    <scope>NUCLEOTIDE SEQUENCE [LARGE SCALE GENOMIC DNA]</scope>
    <source>
        <strain evidence="1">A1462</strain>
    </source>
</reference>
<keyword evidence="2" id="KW-1185">Reference proteome</keyword>
<accession>A0A370DP08</accession>
<organism evidence="1 2">
    <name type="scientific">endosymbiont of Escarpia spicata</name>
    <dbReference type="NCBI Taxonomy" id="2200908"/>
    <lineage>
        <taxon>Bacteria</taxon>
        <taxon>Pseudomonadati</taxon>
        <taxon>Pseudomonadota</taxon>
        <taxon>Gammaproteobacteria</taxon>
        <taxon>sulfur-oxidizing symbionts</taxon>
    </lineage>
</organism>
<gene>
    <name evidence="1" type="ORF">DIZ78_07085</name>
</gene>
<dbReference type="Proteomes" id="UP000254771">
    <property type="component" value="Unassembled WGS sequence"/>
</dbReference>
<dbReference type="SUPFAM" id="SSF53335">
    <property type="entry name" value="S-adenosyl-L-methionine-dependent methyltransferases"/>
    <property type="match status" value="1"/>
</dbReference>